<comment type="caution">
    <text evidence="1">The sequence shown here is derived from an EMBL/GenBank/DDBJ whole genome shotgun (WGS) entry which is preliminary data.</text>
</comment>
<dbReference type="eggNOG" id="ENOG5031S41">
    <property type="taxonomic scope" value="Bacteria"/>
</dbReference>
<evidence type="ECO:0000313" key="1">
    <source>
        <dbReference type="EMBL" id="ENX04022.1"/>
    </source>
</evidence>
<dbReference type="PATRIC" id="fig|1217705.3.peg.487"/>
<organism evidence="1 2">
    <name type="scientific">Acinetobacter modestus</name>
    <dbReference type="NCBI Taxonomy" id="1776740"/>
    <lineage>
        <taxon>Bacteria</taxon>
        <taxon>Pseudomonadati</taxon>
        <taxon>Pseudomonadota</taxon>
        <taxon>Gammaproteobacteria</taxon>
        <taxon>Moraxellales</taxon>
        <taxon>Moraxellaceae</taxon>
        <taxon>Acinetobacter</taxon>
    </lineage>
</organism>
<accession>N9NMT5</accession>
<dbReference type="AlphaFoldDB" id="N9NMT5"/>
<dbReference type="HOGENOM" id="CLU_160460_0_0_6"/>
<sequence>MKHAVLRMLVLMINSDLEKVKDGIAVTLAVNGLMISGRIIPRDDFYNIEQNLVLKTFRESGRKSLTTEQISKEEDDLTYLKNIDTLHLTDAIYVIGTQKVPTTTTTSIIVDIDSIDAYNMGSMNYLER</sequence>
<protein>
    <submittedName>
        <fullName evidence="1">Uncharacterized protein</fullName>
    </submittedName>
</protein>
<proteinExistence type="predicted"/>
<dbReference type="Proteomes" id="UP000013248">
    <property type="component" value="Unassembled WGS sequence"/>
</dbReference>
<dbReference type="RefSeq" id="WP_005214850.1">
    <property type="nucleotide sequence ID" value="NZ_JAKZFY010000014.1"/>
</dbReference>
<reference evidence="1 2" key="1">
    <citation type="submission" date="2013-02" db="EMBL/GenBank/DDBJ databases">
        <title>The Genome Sequence of Acinetobacter sp. ANC 3862.</title>
        <authorList>
            <consortium name="The Broad Institute Genome Sequencing Platform"/>
            <consortium name="The Broad Institute Genome Sequencing Center for Infectious Disease"/>
            <person name="Cerqueira G."/>
            <person name="Feldgarden M."/>
            <person name="Courvalin P."/>
            <person name="Perichon B."/>
            <person name="Grillot-Courvalin C."/>
            <person name="Clermont D."/>
            <person name="Rocha E."/>
            <person name="Yoon E.-J."/>
            <person name="Nemec A."/>
            <person name="Walker B."/>
            <person name="Young S.K."/>
            <person name="Zeng Q."/>
            <person name="Gargeya S."/>
            <person name="Fitzgerald M."/>
            <person name="Haas B."/>
            <person name="Abouelleil A."/>
            <person name="Alvarado L."/>
            <person name="Arachchi H.M."/>
            <person name="Berlin A.M."/>
            <person name="Chapman S.B."/>
            <person name="Dewar J."/>
            <person name="Goldberg J."/>
            <person name="Griggs A."/>
            <person name="Gujja S."/>
            <person name="Hansen M."/>
            <person name="Howarth C."/>
            <person name="Imamovic A."/>
            <person name="Larimer J."/>
            <person name="McCowan C."/>
            <person name="Murphy C."/>
            <person name="Neiman D."/>
            <person name="Pearson M."/>
            <person name="Priest M."/>
            <person name="Roberts A."/>
            <person name="Saif S."/>
            <person name="Shea T."/>
            <person name="Sisk P."/>
            <person name="Sykes S."/>
            <person name="Wortman J."/>
            <person name="Nusbaum C."/>
            <person name="Birren B."/>
        </authorList>
    </citation>
    <scope>NUCLEOTIDE SEQUENCE [LARGE SCALE GENOMIC DNA]</scope>
    <source>
        <strain evidence="1 2">ANC 3862</strain>
    </source>
</reference>
<name>N9NMT5_9GAMM</name>
<evidence type="ECO:0000313" key="2">
    <source>
        <dbReference type="Proteomes" id="UP000013248"/>
    </source>
</evidence>
<gene>
    <name evidence="1" type="ORF">F900_00513</name>
</gene>
<dbReference type="EMBL" id="APRP01000006">
    <property type="protein sequence ID" value="ENX04022.1"/>
    <property type="molecule type" value="Genomic_DNA"/>
</dbReference>